<dbReference type="Proteomes" id="UP000790709">
    <property type="component" value="Unassembled WGS sequence"/>
</dbReference>
<gene>
    <name evidence="1" type="ORF">BV22DRAFT_1029344</name>
</gene>
<organism evidence="1 2">
    <name type="scientific">Leucogyrophana mollusca</name>
    <dbReference type="NCBI Taxonomy" id="85980"/>
    <lineage>
        <taxon>Eukaryota</taxon>
        <taxon>Fungi</taxon>
        <taxon>Dikarya</taxon>
        <taxon>Basidiomycota</taxon>
        <taxon>Agaricomycotina</taxon>
        <taxon>Agaricomycetes</taxon>
        <taxon>Agaricomycetidae</taxon>
        <taxon>Boletales</taxon>
        <taxon>Boletales incertae sedis</taxon>
        <taxon>Leucogyrophana</taxon>
    </lineage>
</organism>
<reference evidence="1" key="1">
    <citation type="journal article" date="2021" name="New Phytol.">
        <title>Evolutionary innovations through gain and loss of genes in the ectomycorrhizal Boletales.</title>
        <authorList>
            <person name="Wu G."/>
            <person name="Miyauchi S."/>
            <person name="Morin E."/>
            <person name="Kuo A."/>
            <person name="Drula E."/>
            <person name="Varga T."/>
            <person name="Kohler A."/>
            <person name="Feng B."/>
            <person name="Cao Y."/>
            <person name="Lipzen A."/>
            <person name="Daum C."/>
            <person name="Hundley H."/>
            <person name="Pangilinan J."/>
            <person name="Johnson J."/>
            <person name="Barry K."/>
            <person name="LaButti K."/>
            <person name="Ng V."/>
            <person name="Ahrendt S."/>
            <person name="Min B."/>
            <person name="Choi I.G."/>
            <person name="Park H."/>
            <person name="Plett J.M."/>
            <person name="Magnuson J."/>
            <person name="Spatafora J.W."/>
            <person name="Nagy L.G."/>
            <person name="Henrissat B."/>
            <person name="Grigoriev I.V."/>
            <person name="Yang Z.L."/>
            <person name="Xu J."/>
            <person name="Martin F.M."/>
        </authorList>
    </citation>
    <scope>NUCLEOTIDE SEQUENCE</scope>
    <source>
        <strain evidence="1">KUC20120723A-06</strain>
    </source>
</reference>
<comment type="caution">
    <text evidence="1">The sequence shown here is derived from an EMBL/GenBank/DDBJ whole genome shotgun (WGS) entry which is preliminary data.</text>
</comment>
<protein>
    <submittedName>
        <fullName evidence="1">Uncharacterized protein</fullName>
    </submittedName>
</protein>
<dbReference type="EMBL" id="MU266340">
    <property type="protein sequence ID" value="KAH7929506.1"/>
    <property type="molecule type" value="Genomic_DNA"/>
</dbReference>
<accession>A0ACB8BWR2</accession>
<keyword evidence="2" id="KW-1185">Reference proteome</keyword>
<evidence type="ECO:0000313" key="2">
    <source>
        <dbReference type="Proteomes" id="UP000790709"/>
    </source>
</evidence>
<name>A0ACB8BWR2_9AGAM</name>
<sequence length="360" mass="40001">MAKGKKAGPPYTNRSSEYAVVAKPWGMASSSRDRGDNDVNRLGTWVHIVLQDKGVNAMPESVFMMGTRDEVIVQLPLGTNIRPLLGEHRWATFWKGHTNDAGSSYVFEYNYQNNGDPANHSWAEYYPQNLGPGAPVTIPYPEPRWVQPITTIKNLVLPIPIPPRPVEKPTPESVPTTPPVPEPVATLPQSPEPAALFKPYVPPTHHPAHTRYPDAPSAHAQPEEHGLAANDPDVKAEEAVPKYIRKLDPYEQEEEAKLLLQTKIEVKEEQIPTLTMKLEAKDEPSDEELSADPNDSGEAPSSELTDAFNEFMRRQGLVPSTNQASSVQDQSQRIVKPKREISEIDVNEVIGVKKIKLENV</sequence>
<evidence type="ECO:0000313" key="1">
    <source>
        <dbReference type="EMBL" id="KAH7929506.1"/>
    </source>
</evidence>
<proteinExistence type="predicted"/>